<accession>A0AAW4WYK1</accession>
<gene>
    <name evidence="1" type="ORF">LJ207_02460</name>
</gene>
<protein>
    <submittedName>
        <fullName evidence="1">Uncharacterized protein</fullName>
    </submittedName>
</protein>
<keyword evidence="2" id="KW-1185">Reference proteome</keyword>
<evidence type="ECO:0000313" key="2">
    <source>
        <dbReference type="Proteomes" id="UP001199296"/>
    </source>
</evidence>
<evidence type="ECO:0000313" key="1">
    <source>
        <dbReference type="EMBL" id="MCC3144180.1"/>
    </source>
</evidence>
<dbReference type="AlphaFoldDB" id="A0AAW4WYK1"/>
<sequence>MMIDYQVGEYYTIKEDHDSVYDFPDGEYKLKIIMEGFPEKVIYTEDELAIAEELWLEGFEGLEQYKIDLEGNWYYFEFPENKNKVEYMWIPESIVIDVFE</sequence>
<organism evidence="1 2">
    <name type="scientific">Halanaerobium polyolivorans</name>
    <dbReference type="NCBI Taxonomy" id="2886943"/>
    <lineage>
        <taxon>Bacteria</taxon>
        <taxon>Bacillati</taxon>
        <taxon>Bacillota</taxon>
        <taxon>Clostridia</taxon>
        <taxon>Halanaerobiales</taxon>
        <taxon>Halanaerobiaceae</taxon>
        <taxon>Halanaerobium</taxon>
    </lineage>
</organism>
<reference evidence="1 2" key="1">
    <citation type="submission" date="2021-10" db="EMBL/GenBank/DDBJ databases">
        <authorList>
            <person name="Grouzdev D.S."/>
            <person name="Pantiukh K.S."/>
            <person name="Krutkina M.S."/>
        </authorList>
    </citation>
    <scope>NUCLEOTIDE SEQUENCE [LARGE SCALE GENOMIC DNA]</scope>
    <source>
        <strain evidence="1 2">Z-7514</strain>
    </source>
</reference>
<proteinExistence type="predicted"/>
<dbReference type="EMBL" id="JAJFAT010000002">
    <property type="protein sequence ID" value="MCC3144180.1"/>
    <property type="molecule type" value="Genomic_DNA"/>
</dbReference>
<comment type="caution">
    <text evidence="1">The sequence shown here is derived from an EMBL/GenBank/DDBJ whole genome shotgun (WGS) entry which is preliminary data.</text>
</comment>
<dbReference type="Proteomes" id="UP001199296">
    <property type="component" value="Unassembled WGS sequence"/>
</dbReference>
<dbReference type="RefSeq" id="WP_229343767.1">
    <property type="nucleotide sequence ID" value="NZ_JAJFAT010000002.1"/>
</dbReference>
<name>A0AAW4WYK1_9FIRM</name>